<evidence type="ECO:0000256" key="1">
    <source>
        <dbReference type="SAM" id="MobiDB-lite"/>
    </source>
</evidence>
<proteinExistence type="predicted"/>
<gene>
    <name evidence="2" type="ORF">VP01_1530g1</name>
</gene>
<comment type="caution">
    <text evidence="2">The sequence shown here is derived from an EMBL/GenBank/DDBJ whole genome shotgun (WGS) entry which is preliminary data.</text>
</comment>
<feature type="compositionally biased region" description="Basic and acidic residues" evidence="1">
    <location>
        <begin position="47"/>
        <end position="57"/>
    </location>
</feature>
<accession>A0A0L6VIL3</accession>
<name>A0A0L6VIL3_9BASI</name>
<dbReference type="EMBL" id="LAVV01005898">
    <property type="protein sequence ID" value="KNZ60598.1"/>
    <property type="molecule type" value="Genomic_DNA"/>
</dbReference>
<sequence>MVETRRSKSKLANPLPPQSRPKRPKQTKQYKYLSSLPPLPPSLEPSVVERKTVPVGN</sequence>
<dbReference type="AlphaFoldDB" id="A0A0L6VIL3"/>
<dbReference type="Proteomes" id="UP000037035">
    <property type="component" value="Unassembled WGS sequence"/>
</dbReference>
<evidence type="ECO:0000313" key="3">
    <source>
        <dbReference type="Proteomes" id="UP000037035"/>
    </source>
</evidence>
<keyword evidence="3" id="KW-1185">Reference proteome</keyword>
<organism evidence="2 3">
    <name type="scientific">Puccinia sorghi</name>
    <dbReference type="NCBI Taxonomy" id="27349"/>
    <lineage>
        <taxon>Eukaryota</taxon>
        <taxon>Fungi</taxon>
        <taxon>Dikarya</taxon>
        <taxon>Basidiomycota</taxon>
        <taxon>Pucciniomycotina</taxon>
        <taxon>Pucciniomycetes</taxon>
        <taxon>Pucciniales</taxon>
        <taxon>Pucciniaceae</taxon>
        <taxon>Puccinia</taxon>
    </lineage>
</organism>
<dbReference type="VEuPathDB" id="FungiDB:VP01_1530g1"/>
<evidence type="ECO:0000313" key="2">
    <source>
        <dbReference type="EMBL" id="KNZ60598.1"/>
    </source>
</evidence>
<protein>
    <submittedName>
        <fullName evidence="2">Uncharacterized protein</fullName>
    </submittedName>
</protein>
<feature type="region of interest" description="Disordered" evidence="1">
    <location>
        <begin position="1"/>
        <end position="57"/>
    </location>
</feature>
<reference evidence="2 3" key="1">
    <citation type="submission" date="2015-08" db="EMBL/GenBank/DDBJ databases">
        <title>Next Generation Sequencing and Analysis of the Genome of Puccinia sorghi L Schw, the Causal Agent of Maize Common Rust.</title>
        <authorList>
            <person name="Rochi L."/>
            <person name="Burguener G."/>
            <person name="Darino M."/>
            <person name="Turjanski A."/>
            <person name="Kreff E."/>
            <person name="Dieguez M.J."/>
            <person name="Sacco F."/>
        </authorList>
    </citation>
    <scope>NUCLEOTIDE SEQUENCE [LARGE SCALE GENOMIC DNA]</scope>
    <source>
        <strain evidence="2 3">RO10H11247</strain>
    </source>
</reference>